<keyword evidence="2" id="KW-1185">Reference proteome</keyword>
<evidence type="ECO:0000313" key="2">
    <source>
        <dbReference type="Proteomes" id="UP000186804"/>
    </source>
</evidence>
<reference evidence="1 2" key="1">
    <citation type="submission" date="2016-10" db="EMBL/GenBank/DDBJ databases">
        <title>Reductive evolution of mitochondrial metabolism and differential evolution of invasion-related proteins in Cryptosporidium.</title>
        <authorList>
            <person name="Liu S."/>
            <person name="Roellig D.M."/>
            <person name="Guo Y."/>
            <person name="Li N."/>
            <person name="Frace M.A."/>
            <person name="Tang K."/>
            <person name="Zhang L."/>
            <person name="Feng Y."/>
            <person name="Xiao L."/>
        </authorList>
    </citation>
    <scope>NUCLEOTIDE SEQUENCE [LARGE SCALE GENOMIC DNA]</scope>
    <source>
        <strain evidence="1">30847</strain>
    </source>
</reference>
<dbReference type="GeneID" id="92364748"/>
<dbReference type="AlphaFoldDB" id="A0A1J4MTE2"/>
<protein>
    <submittedName>
        <fullName evidence="1">Uncharacterized protein</fullName>
    </submittedName>
</protein>
<evidence type="ECO:0000313" key="1">
    <source>
        <dbReference type="EMBL" id="OII76165.1"/>
    </source>
</evidence>
<dbReference type="EMBL" id="LRBS01000067">
    <property type="protein sequence ID" value="OII76165.1"/>
    <property type="molecule type" value="Genomic_DNA"/>
</dbReference>
<accession>A0A1J4MTE2</accession>
<sequence>MVLGIGISCNDDSPGWRRKRHRPEGEETSLDTKNSENIEILIQDSNNLSSIESVDDTVYQFFASESRSNIYFEKPENVNNYNVLAIPNDHTNNEIQYENIISEVKSLYHDETGIPCNKLGSSNDSLILSSNRENDENITKTSYVSSISIRKNFIESQKYFIFEGFSYSSLEDNEQLVESTKHSLNSSYLQYHQYRRSVGLDKFTHVDSNGKRCILQEVEAEALQLPPIPGIYFDKRQIGYRVRYHNTYVGWVALSRHNSIKEAYEYAKQLWTKARTKGNEDQHNFISQRRISNRNQNRRNSCENDDPNILYDNKIPYLCENNVLFKTSTNDELIGDSIEYSFSGKKSIYNKSKPRNKNLDRNLAIKYNTEAEDQLETLYEGWQFRDKQLKTVNLSNYSALLALSKFYKFTQEYMMRWPSVDGHYTIKWASTQELGLSIFNGEPAYNFKKKKDGYFSEEILIGTNYNNFINNLQNQNEDDLDYIW</sequence>
<dbReference type="OrthoDB" id="340081at2759"/>
<organism evidence="1 2">
    <name type="scientific">Cryptosporidium andersoni</name>
    <dbReference type="NCBI Taxonomy" id="117008"/>
    <lineage>
        <taxon>Eukaryota</taxon>
        <taxon>Sar</taxon>
        <taxon>Alveolata</taxon>
        <taxon>Apicomplexa</taxon>
        <taxon>Conoidasida</taxon>
        <taxon>Coccidia</taxon>
        <taxon>Eucoccidiorida</taxon>
        <taxon>Eimeriorina</taxon>
        <taxon>Cryptosporidiidae</taxon>
        <taxon>Cryptosporidium</taxon>
    </lineage>
</organism>
<proteinExistence type="predicted"/>
<comment type="caution">
    <text evidence="1">The sequence shown here is derived from an EMBL/GenBank/DDBJ whole genome shotgun (WGS) entry which is preliminary data.</text>
</comment>
<dbReference type="Proteomes" id="UP000186804">
    <property type="component" value="Unassembled WGS sequence"/>
</dbReference>
<gene>
    <name evidence="1" type="ORF">cand_005630</name>
</gene>
<name>A0A1J4MTE2_9CRYT</name>
<dbReference type="VEuPathDB" id="CryptoDB:cand_005630"/>
<dbReference type="RefSeq" id="XP_067068011.1">
    <property type="nucleotide sequence ID" value="XM_067210804.1"/>
</dbReference>